<gene>
    <name evidence="3" type="primary">gstA</name>
    <name evidence="3" type="ORF">FR698_14835</name>
</gene>
<dbReference type="Proteomes" id="UP000321201">
    <property type="component" value="Unassembled WGS sequence"/>
</dbReference>
<dbReference type="PANTHER" id="PTHR44051:SF8">
    <property type="entry name" value="GLUTATHIONE S-TRANSFERASE GSTA"/>
    <property type="match status" value="1"/>
</dbReference>
<dbReference type="EMBL" id="VPFL01000028">
    <property type="protein sequence ID" value="TXF10495.1"/>
    <property type="molecule type" value="Genomic_DNA"/>
</dbReference>
<keyword evidence="4" id="KW-1185">Reference proteome</keyword>
<dbReference type="CDD" id="cd03188">
    <property type="entry name" value="GST_C_Beta"/>
    <property type="match status" value="1"/>
</dbReference>
<evidence type="ECO:0000259" key="1">
    <source>
        <dbReference type="PROSITE" id="PS50404"/>
    </source>
</evidence>
<dbReference type="SFLD" id="SFLDG01150">
    <property type="entry name" value="Main.1:_Beta-like"/>
    <property type="match status" value="1"/>
</dbReference>
<comment type="caution">
    <text evidence="3">The sequence shown here is derived from an EMBL/GenBank/DDBJ whole genome shotgun (WGS) entry which is preliminary data.</text>
</comment>
<dbReference type="PANTHER" id="PTHR44051">
    <property type="entry name" value="GLUTATHIONE S-TRANSFERASE-RELATED"/>
    <property type="match status" value="1"/>
</dbReference>
<dbReference type="RefSeq" id="WP_147800975.1">
    <property type="nucleotide sequence ID" value="NZ_VPFL01000028.1"/>
</dbReference>
<dbReference type="SFLD" id="SFLDS00019">
    <property type="entry name" value="Glutathione_Transferase_(cytos"/>
    <property type="match status" value="1"/>
</dbReference>
<dbReference type="InterPro" id="IPR004045">
    <property type="entry name" value="Glutathione_S-Trfase_N"/>
</dbReference>
<accession>A0A5C7ETT2</accession>
<proteinExistence type="predicted"/>
<dbReference type="SUPFAM" id="SSF52833">
    <property type="entry name" value="Thioredoxin-like"/>
    <property type="match status" value="1"/>
</dbReference>
<dbReference type="Pfam" id="PF13409">
    <property type="entry name" value="GST_N_2"/>
    <property type="match status" value="1"/>
</dbReference>
<dbReference type="SFLD" id="SFLDG00358">
    <property type="entry name" value="Main_(cytGST)"/>
    <property type="match status" value="1"/>
</dbReference>
<dbReference type="OrthoDB" id="5291630at2"/>
<dbReference type="PROSITE" id="PS50404">
    <property type="entry name" value="GST_NTER"/>
    <property type="match status" value="1"/>
</dbReference>
<feature type="domain" description="GST C-terminal" evidence="2">
    <location>
        <begin position="87"/>
        <end position="201"/>
    </location>
</feature>
<dbReference type="InterPro" id="IPR040079">
    <property type="entry name" value="Glutathione_S-Trfase"/>
</dbReference>
<dbReference type="NCBIfam" id="NF007831">
    <property type="entry name" value="PRK10542.1"/>
    <property type="match status" value="1"/>
</dbReference>
<protein>
    <submittedName>
        <fullName evidence="3">Glutathione transferase GstA</fullName>
        <ecNumber evidence="3">2.5.1.18</ecNumber>
    </submittedName>
</protein>
<dbReference type="InterPro" id="IPR036249">
    <property type="entry name" value="Thioredoxin-like_sf"/>
</dbReference>
<dbReference type="FunCoup" id="A0A5C7ETT2">
    <property type="interactions" value="31"/>
</dbReference>
<dbReference type="InterPro" id="IPR036282">
    <property type="entry name" value="Glutathione-S-Trfase_C_sf"/>
</dbReference>
<dbReference type="GO" id="GO:0004364">
    <property type="term" value="F:glutathione transferase activity"/>
    <property type="evidence" value="ECO:0007669"/>
    <property type="project" value="UniProtKB-EC"/>
</dbReference>
<feature type="domain" description="GST N-terminal" evidence="1">
    <location>
        <begin position="1"/>
        <end position="81"/>
    </location>
</feature>
<organism evidence="3 4">
    <name type="scientific">Pelomicrobium methylotrophicum</name>
    <dbReference type="NCBI Taxonomy" id="2602750"/>
    <lineage>
        <taxon>Bacteria</taxon>
        <taxon>Pseudomonadati</taxon>
        <taxon>Pseudomonadota</taxon>
        <taxon>Hydrogenophilia</taxon>
        <taxon>Hydrogenophilia incertae sedis</taxon>
        <taxon>Pelomicrobium</taxon>
    </lineage>
</organism>
<evidence type="ECO:0000313" key="3">
    <source>
        <dbReference type="EMBL" id="TXF10495.1"/>
    </source>
</evidence>
<dbReference type="EC" id="2.5.1.18" evidence="3"/>
<dbReference type="PROSITE" id="PS50405">
    <property type="entry name" value="GST_CTER"/>
    <property type="match status" value="1"/>
</dbReference>
<dbReference type="CDD" id="cd03057">
    <property type="entry name" value="GST_N_Beta"/>
    <property type="match status" value="1"/>
</dbReference>
<name>A0A5C7ETT2_9PROT</name>
<keyword evidence="3" id="KW-0808">Transferase</keyword>
<dbReference type="InterPro" id="IPR010987">
    <property type="entry name" value="Glutathione-S-Trfase_C-like"/>
</dbReference>
<dbReference type="InParanoid" id="A0A5C7ETT2"/>
<reference evidence="3 4" key="1">
    <citation type="submission" date="2019-08" db="EMBL/GenBank/DDBJ databases">
        <title>Pelomicrobium methylotrophicum gen. nov., sp. nov. a moderately thermophilic, facultatively anaerobic, lithoautotrophic and methylotrophic bacterium isolated from a terrestrial mud volcano.</title>
        <authorList>
            <person name="Slobodkina G.B."/>
            <person name="Merkel A.Y."/>
            <person name="Slobodkin A.I."/>
        </authorList>
    </citation>
    <scope>NUCLEOTIDE SEQUENCE [LARGE SCALE GENOMIC DNA]</scope>
    <source>
        <strain evidence="3 4">SM250</strain>
    </source>
</reference>
<dbReference type="AlphaFoldDB" id="A0A5C7ETT2"/>
<dbReference type="Pfam" id="PF00043">
    <property type="entry name" value="GST_C"/>
    <property type="match status" value="1"/>
</dbReference>
<dbReference type="Gene3D" id="1.20.1050.10">
    <property type="match status" value="1"/>
</dbReference>
<dbReference type="InterPro" id="IPR004046">
    <property type="entry name" value="GST_C"/>
</dbReference>
<evidence type="ECO:0000259" key="2">
    <source>
        <dbReference type="PROSITE" id="PS50405"/>
    </source>
</evidence>
<sequence>MKLYFSPGACSLSPHIVLEEGGFAYTAERVDLATRRTETGTDYTTVNPNGYVPALALDDGQVLTEGPAIVQYLADRVPEKRLAPPAGTWERYRLVEWLNFISTELHKGFGALFNPQAPEAWKEVAKSQLTRRFDHVSRKLEGKPFLMGEDFSVADAYLFTVLRWGNYVGLELAPWPVLTAYQGRVAQRPAVQAALRAEGLI</sequence>
<dbReference type="SUPFAM" id="SSF47616">
    <property type="entry name" value="GST C-terminal domain-like"/>
    <property type="match status" value="1"/>
</dbReference>
<evidence type="ECO:0000313" key="4">
    <source>
        <dbReference type="Proteomes" id="UP000321201"/>
    </source>
</evidence>
<dbReference type="Gene3D" id="3.40.30.10">
    <property type="entry name" value="Glutaredoxin"/>
    <property type="match status" value="1"/>
</dbReference>